<dbReference type="Pfam" id="PF13707">
    <property type="entry name" value="RloB"/>
    <property type="match status" value="1"/>
</dbReference>
<dbReference type="AlphaFoldDB" id="A0A4R7VCV4"/>
<sequence>MAPRRTRAKDLRRKTANRPERKTVVVFCEGEASEPDYVNALKRLSGVRGSASINIEVATERGVPLTLVRRAVDRARDDEVDECWCVFDVEWPRHHPNLKEAVRLAEEHGIRLAISNPCFEVWLILHFEDQTAFLNTDEAERRSRKLDGRTGKRIDGDTYMPLRAVAAKRALRLTQLHEKNATSFPRDNPSSSMCDLLAAIEPGTTSFVRGTV</sequence>
<gene>
    <name evidence="1" type="ORF">CLV71_11027</name>
</gene>
<dbReference type="InterPro" id="IPR025591">
    <property type="entry name" value="RloB"/>
</dbReference>
<comment type="caution">
    <text evidence="1">The sequence shown here is derived from an EMBL/GenBank/DDBJ whole genome shotgun (WGS) entry which is preliminary data.</text>
</comment>
<dbReference type="OrthoDB" id="9796523at2"/>
<dbReference type="RefSeq" id="WP_133905377.1">
    <property type="nucleotide sequence ID" value="NZ_SOCP01000010.1"/>
</dbReference>
<reference evidence="1 2" key="1">
    <citation type="submission" date="2019-03" db="EMBL/GenBank/DDBJ databases">
        <title>Genomic Encyclopedia of Archaeal and Bacterial Type Strains, Phase II (KMG-II): from individual species to whole genera.</title>
        <authorList>
            <person name="Goeker M."/>
        </authorList>
    </citation>
    <scope>NUCLEOTIDE SEQUENCE [LARGE SCALE GENOMIC DNA]</scope>
    <source>
        <strain evidence="1 2">DSM 45499</strain>
    </source>
</reference>
<evidence type="ECO:0000313" key="2">
    <source>
        <dbReference type="Proteomes" id="UP000294927"/>
    </source>
</evidence>
<dbReference type="Proteomes" id="UP000294927">
    <property type="component" value="Unassembled WGS sequence"/>
</dbReference>
<proteinExistence type="predicted"/>
<dbReference type="EMBL" id="SOCP01000010">
    <property type="protein sequence ID" value="TDV46847.1"/>
    <property type="molecule type" value="Genomic_DNA"/>
</dbReference>
<protein>
    <submittedName>
        <fullName evidence="1">RloB-like protein</fullName>
    </submittedName>
</protein>
<organism evidence="1 2">
    <name type="scientific">Actinophytocola oryzae</name>
    <dbReference type="NCBI Taxonomy" id="502181"/>
    <lineage>
        <taxon>Bacteria</taxon>
        <taxon>Bacillati</taxon>
        <taxon>Actinomycetota</taxon>
        <taxon>Actinomycetes</taxon>
        <taxon>Pseudonocardiales</taxon>
        <taxon>Pseudonocardiaceae</taxon>
    </lineage>
</organism>
<name>A0A4R7VCV4_9PSEU</name>
<keyword evidence="2" id="KW-1185">Reference proteome</keyword>
<accession>A0A4R7VCV4</accession>
<evidence type="ECO:0000313" key="1">
    <source>
        <dbReference type="EMBL" id="TDV46847.1"/>
    </source>
</evidence>